<proteinExistence type="predicted"/>
<gene>
    <name evidence="2" type="ORF">DFR42_10779</name>
</gene>
<name>A0A318JC76_9BURK</name>
<evidence type="ECO:0000259" key="1">
    <source>
        <dbReference type="PROSITE" id="PS51186"/>
    </source>
</evidence>
<sequence>MPSFDQLTLDTPRIHMRPLCMDDAPAILRMRSNPEVMRYMTTGPWTDIAQATGMVERDQAALQKGDLVRLGMIRKDDNVFLGSCILFHFDEGCRRAEIGYDMDAAYWGQGYMQEALTALLDYGFDQLNLNRVEADIHPDNEGSAKILERLSFIREGYLRERWIIEGQVSDSALYGLLRKDWQARLPPLRSPV</sequence>
<dbReference type="Pfam" id="PF13302">
    <property type="entry name" value="Acetyltransf_3"/>
    <property type="match status" value="1"/>
</dbReference>
<feature type="domain" description="N-acetyltransferase" evidence="1">
    <location>
        <begin position="14"/>
        <end position="180"/>
    </location>
</feature>
<keyword evidence="2" id="KW-0808">Transferase</keyword>
<accession>A0A318JC76</accession>
<protein>
    <submittedName>
        <fullName evidence="2">RimJ/RimL family protein N-acetyltransferase</fullName>
    </submittedName>
</protein>
<dbReference type="RefSeq" id="WP_110256662.1">
    <property type="nucleotide sequence ID" value="NZ_QJKB01000007.1"/>
</dbReference>
<dbReference type="InterPro" id="IPR016181">
    <property type="entry name" value="Acyl_CoA_acyltransferase"/>
</dbReference>
<dbReference type="PROSITE" id="PS51186">
    <property type="entry name" value="GNAT"/>
    <property type="match status" value="1"/>
</dbReference>
<dbReference type="GO" id="GO:0016747">
    <property type="term" value="F:acyltransferase activity, transferring groups other than amino-acyl groups"/>
    <property type="evidence" value="ECO:0007669"/>
    <property type="project" value="InterPro"/>
</dbReference>
<dbReference type="PANTHER" id="PTHR43792">
    <property type="entry name" value="GNAT FAMILY, PUTATIVE (AFU_ORTHOLOGUE AFUA_3G00765)-RELATED-RELATED"/>
    <property type="match status" value="1"/>
</dbReference>
<dbReference type="OrthoDB" id="9801656at2"/>
<dbReference type="InterPro" id="IPR051531">
    <property type="entry name" value="N-acetyltransferase"/>
</dbReference>
<dbReference type="Proteomes" id="UP000247792">
    <property type="component" value="Unassembled WGS sequence"/>
</dbReference>
<dbReference type="Gene3D" id="3.40.630.30">
    <property type="match status" value="1"/>
</dbReference>
<evidence type="ECO:0000313" key="3">
    <source>
        <dbReference type="Proteomes" id="UP000247792"/>
    </source>
</evidence>
<organism evidence="2 3">
    <name type="scientific">Undibacterium pigrum</name>
    <dbReference type="NCBI Taxonomy" id="401470"/>
    <lineage>
        <taxon>Bacteria</taxon>
        <taxon>Pseudomonadati</taxon>
        <taxon>Pseudomonadota</taxon>
        <taxon>Betaproteobacteria</taxon>
        <taxon>Burkholderiales</taxon>
        <taxon>Oxalobacteraceae</taxon>
        <taxon>Undibacterium</taxon>
    </lineage>
</organism>
<dbReference type="InterPro" id="IPR000182">
    <property type="entry name" value="GNAT_dom"/>
</dbReference>
<reference evidence="2 3" key="1">
    <citation type="submission" date="2018-05" db="EMBL/GenBank/DDBJ databases">
        <title>Genomic Encyclopedia of Type Strains, Phase IV (KMG-IV): sequencing the most valuable type-strain genomes for metagenomic binning, comparative biology and taxonomic classification.</title>
        <authorList>
            <person name="Goeker M."/>
        </authorList>
    </citation>
    <scope>NUCLEOTIDE SEQUENCE [LARGE SCALE GENOMIC DNA]</scope>
    <source>
        <strain evidence="2 3">DSM 19792</strain>
    </source>
</reference>
<keyword evidence="3" id="KW-1185">Reference proteome</keyword>
<dbReference type="AlphaFoldDB" id="A0A318JC76"/>
<dbReference type="EMBL" id="QJKB01000007">
    <property type="protein sequence ID" value="PXX41428.1"/>
    <property type="molecule type" value="Genomic_DNA"/>
</dbReference>
<dbReference type="SUPFAM" id="SSF55729">
    <property type="entry name" value="Acyl-CoA N-acyltransferases (Nat)"/>
    <property type="match status" value="1"/>
</dbReference>
<evidence type="ECO:0000313" key="2">
    <source>
        <dbReference type="EMBL" id="PXX41428.1"/>
    </source>
</evidence>
<comment type="caution">
    <text evidence="2">The sequence shown here is derived from an EMBL/GenBank/DDBJ whole genome shotgun (WGS) entry which is preliminary data.</text>
</comment>